<protein>
    <submittedName>
        <fullName evidence="9">Carbohydrate ABC transporter permease</fullName>
    </submittedName>
</protein>
<dbReference type="Pfam" id="PF00528">
    <property type="entry name" value="BPD_transp_1"/>
    <property type="match status" value="1"/>
</dbReference>
<evidence type="ECO:0000313" key="10">
    <source>
        <dbReference type="Proteomes" id="UP001315967"/>
    </source>
</evidence>
<reference evidence="9 10" key="1">
    <citation type="submission" date="2022-08" db="EMBL/GenBank/DDBJ databases">
        <title>Aerococcaceae sp. nov isolated from spoiled eye mask.</title>
        <authorList>
            <person name="Zhou G."/>
            <person name="Xie X.-B."/>
            <person name="Shi Q.-S."/>
            <person name="Wang Y.-S."/>
            <person name="Wen X."/>
            <person name="Peng H."/>
            <person name="Yang X.-J."/>
            <person name="Tao H.-B."/>
            <person name="Huang X.-M."/>
        </authorList>
    </citation>
    <scope>NUCLEOTIDE SEQUENCE [LARGE SCALE GENOMIC DNA]</scope>
    <source>
        <strain evidence="10">DM20194951</strain>
    </source>
</reference>
<evidence type="ECO:0000256" key="4">
    <source>
        <dbReference type="ARBA" id="ARBA00022692"/>
    </source>
</evidence>
<evidence type="ECO:0000256" key="2">
    <source>
        <dbReference type="ARBA" id="ARBA00022448"/>
    </source>
</evidence>
<dbReference type="EMBL" id="CP102453">
    <property type="protein sequence ID" value="UUX33186.1"/>
    <property type="molecule type" value="Genomic_DNA"/>
</dbReference>
<accession>A0ABY5P3A6</accession>
<keyword evidence="2 7" id="KW-0813">Transport</keyword>
<feature type="transmembrane region" description="Helical" evidence="7">
    <location>
        <begin position="35"/>
        <end position="52"/>
    </location>
</feature>
<keyword evidence="4 7" id="KW-0812">Transmembrane</keyword>
<evidence type="ECO:0000259" key="8">
    <source>
        <dbReference type="PROSITE" id="PS50928"/>
    </source>
</evidence>
<name>A0ABY5P3A6_9LACT</name>
<keyword evidence="5 7" id="KW-1133">Transmembrane helix</keyword>
<dbReference type="InterPro" id="IPR035906">
    <property type="entry name" value="MetI-like_sf"/>
</dbReference>
<dbReference type="SUPFAM" id="SSF161098">
    <property type="entry name" value="MetI-like"/>
    <property type="match status" value="1"/>
</dbReference>
<evidence type="ECO:0000313" key="9">
    <source>
        <dbReference type="EMBL" id="UUX33186.1"/>
    </source>
</evidence>
<feature type="domain" description="ABC transmembrane type-1" evidence="8">
    <location>
        <begin position="1"/>
        <end position="107"/>
    </location>
</feature>
<organism evidence="9 10">
    <name type="scientific">Fundicoccus culcitae</name>
    <dbReference type="NCBI Taxonomy" id="2969821"/>
    <lineage>
        <taxon>Bacteria</taxon>
        <taxon>Bacillati</taxon>
        <taxon>Bacillota</taxon>
        <taxon>Bacilli</taxon>
        <taxon>Lactobacillales</taxon>
        <taxon>Aerococcaceae</taxon>
        <taxon>Fundicoccus</taxon>
    </lineage>
</organism>
<dbReference type="InterPro" id="IPR000515">
    <property type="entry name" value="MetI-like"/>
</dbReference>
<dbReference type="RefSeq" id="WP_313792689.1">
    <property type="nucleotide sequence ID" value="NZ_CP102453.1"/>
</dbReference>
<evidence type="ECO:0000256" key="6">
    <source>
        <dbReference type="ARBA" id="ARBA00023136"/>
    </source>
</evidence>
<dbReference type="CDD" id="cd06261">
    <property type="entry name" value="TM_PBP2"/>
    <property type="match status" value="1"/>
</dbReference>
<sequence>MLRQTFMRIPNELIEAAKLDRASELTIVRKIMMPIARPTIVTLSLLTFIGSWNEYFWPLTMTTNDTVRTLPVGVASLINAETGTNYHILMAGNVLLILPIVIIYLFAHRQIIQAFTYTGEK</sequence>
<comment type="similarity">
    <text evidence="7">Belongs to the binding-protein-dependent transport system permease family.</text>
</comment>
<comment type="subcellular location">
    <subcellularLocation>
        <location evidence="1 7">Cell membrane</location>
        <topology evidence="1 7">Multi-pass membrane protein</topology>
    </subcellularLocation>
</comment>
<dbReference type="PROSITE" id="PS50928">
    <property type="entry name" value="ABC_TM1"/>
    <property type="match status" value="1"/>
</dbReference>
<dbReference type="Gene3D" id="1.10.3720.10">
    <property type="entry name" value="MetI-like"/>
    <property type="match status" value="1"/>
</dbReference>
<dbReference type="Proteomes" id="UP001315967">
    <property type="component" value="Chromosome"/>
</dbReference>
<feature type="transmembrane region" description="Helical" evidence="7">
    <location>
        <begin position="86"/>
        <end position="107"/>
    </location>
</feature>
<keyword evidence="10" id="KW-1185">Reference proteome</keyword>
<keyword evidence="3" id="KW-1003">Cell membrane</keyword>
<evidence type="ECO:0000256" key="1">
    <source>
        <dbReference type="ARBA" id="ARBA00004651"/>
    </source>
</evidence>
<dbReference type="PANTHER" id="PTHR43744">
    <property type="entry name" value="ABC TRANSPORTER PERMEASE PROTEIN MG189-RELATED-RELATED"/>
    <property type="match status" value="1"/>
</dbReference>
<dbReference type="PANTHER" id="PTHR43744:SF12">
    <property type="entry name" value="ABC TRANSPORTER PERMEASE PROTEIN MG189-RELATED"/>
    <property type="match status" value="1"/>
</dbReference>
<evidence type="ECO:0000256" key="3">
    <source>
        <dbReference type="ARBA" id="ARBA00022475"/>
    </source>
</evidence>
<evidence type="ECO:0000256" key="5">
    <source>
        <dbReference type="ARBA" id="ARBA00022989"/>
    </source>
</evidence>
<gene>
    <name evidence="9" type="ORF">NRE15_09765</name>
</gene>
<evidence type="ECO:0000256" key="7">
    <source>
        <dbReference type="RuleBase" id="RU363032"/>
    </source>
</evidence>
<proteinExistence type="inferred from homology"/>
<keyword evidence="6 7" id="KW-0472">Membrane</keyword>